<organism evidence="1 2">
    <name type="scientific">Ancylostoma ceylanicum</name>
    <dbReference type="NCBI Taxonomy" id="53326"/>
    <lineage>
        <taxon>Eukaryota</taxon>
        <taxon>Metazoa</taxon>
        <taxon>Ecdysozoa</taxon>
        <taxon>Nematoda</taxon>
        <taxon>Chromadorea</taxon>
        <taxon>Rhabditida</taxon>
        <taxon>Rhabditina</taxon>
        <taxon>Rhabditomorpha</taxon>
        <taxon>Strongyloidea</taxon>
        <taxon>Ancylostomatidae</taxon>
        <taxon>Ancylostomatinae</taxon>
        <taxon>Ancylostoma</taxon>
    </lineage>
</organism>
<proteinExistence type="predicted"/>
<dbReference type="Proteomes" id="UP000024635">
    <property type="component" value="Unassembled WGS sequence"/>
</dbReference>
<keyword evidence="2" id="KW-1185">Reference proteome</keyword>
<comment type="caution">
    <text evidence="1">The sequence shown here is derived from an EMBL/GenBank/DDBJ whole genome shotgun (WGS) entry which is preliminary data.</text>
</comment>
<evidence type="ECO:0000313" key="2">
    <source>
        <dbReference type="Proteomes" id="UP000024635"/>
    </source>
</evidence>
<dbReference type="AlphaFoldDB" id="A0A016VSZ8"/>
<gene>
    <name evidence="1" type="primary">Acey_s0005.g2691</name>
    <name evidence="1" type="ORF">Y032_0005g2691</name>
</gene>
<reference evidence="2" key="1">
    <citation type="journal article" date="2015" name="Nat. Genet.">
        <title>The genome and transcriptome of the zoonotic hookworm Ancylostoma ceylanicum identify infection-specific gene families.</title>
        <authorList>
            <person name="Schwarz E.M."/>
            <person name="Hu Y."/>
            <person name="Antoshechkin I."/>
            <person name="Miller M.M."/>
            <person name="Sternberg P.W."/>
            <person name="Aroian R.V."/>
        </authorList>
    </citation>
    <scope>NUCLEOTIDE SEQUENCE</scope>
    <source>
        <strain evidence="2">HY135</strain>
    </source>
</reference>
<name>A0A016VSZ8_9BILA</name>
<protein>
    <submittedName>
        <fullName evidence="1">Uncharacterized protein</fullName>
    </submittedName>
</protein>
<sequence>MRQHLRLGTHTCFEDARPCIKRLFITAYEFTSLKAPRSAETFKQQFRRHLRGQVRASDGFCPTHVVNEHLKAASTEILTFEVSRSPCGRLPDSHNGNLSTEKSSLPAEILPWTQMRAWPFWCPPRQLTLLTWHATSGLAQCITLYKE</sequence>
<evidence type="ECO:0000313" key="1">
    <source>
        <dbReference type="EMBL" id="EYC30515.1"/>
    </source>
</evidence>
<dbReference type="EMBL" id="JARK01001341">
    <property type="protein sequence ID" value="EYC30515.1"/>
    <property type="molecule type" value="Genomic_DNA"/>
</dbReference>
<accession>A0A016VSZ8</accession>